<gene>
    <name evidence="1" type="ORF">BDZ94DRAFT_1310904</name>
</gene>
<evidence type="ECO:0000313" key="1">
    <source>
        <dbReference type="EMBL" id="KAF9461185.1"/>
    </source>
</evidence>
<evidence type="ECO:0000313" key="2">
    <source>
        <dbReference type="Proteomes" id="UP000807353"/>
    </source>
</evidence>
<proteinExistence type="predicted"/>
<name>A0A9P6CGF2_9AGAR</name>
<reference evidence="1" key="1">
    <citation type="submission" date="2020-11" db="EMBL/GenBank/DDBJ databases">
        <authorList>
            <consortium name="DOE Joint Genome Institute"/>
            <person name="Ahrendt S."/>
            <person name="Riley R."/>
            <person name="Andreopoulos W."/>
            <person name="Labutti K."/>
            <person name="Pangilinan J."/>
            <person name="Ruiz-Duenas F.J."/>
            <person name="Barrasa J.M."/>
            <person name="Sanchez-Garcia M."/>
            <person name="Camarero S."/>
            <person name="Miyauchi S."/>
            <person name="Serrano A."/>
            <person name="Linde D."/>
            <person name="Babiker R."/>
            <person name="Drula E."/>
            <person name="Ayuso-Fernandez I."/>
            <person name="Pacheco R."/>
            <person name="Padilla G."/>
            <person name="Ferreira P."/>
            <person name="Barriuso J."/>
            <person name="Kellner H."/>
            <person name="Castanera R."/>
            <person name="Alfaro M."/>
            <person name="Ramirez L."/>
            <person name="Pisabarro A.G."/>
            <person name="Kuo A."/>
            <person name="Tritt A."/>
            <person name="Lipzen A."/>
            <person name="He G."/>
            <person name="Yan M."/>
            <person name="Ng V."/>
            <person name="Cullen D."/>
            <person name="Martin F."/>
            <person name="Rosso M.-N."/>
            <person name="Henrissat B."/>
            <person name="Hibbett D."/>
            <person name="Martinez A.T."/>
            <person name="Grigoriev I.V."/>
        </authorList>
    </citation>
    <scope>NUCLEOTIDE SEQUENCE</scope>
    <source>
        <strain evidence="1">CBS 247.69</strain>
    </source>
</reference>
<organism evidence="1 2">
    <name type="scientific">Collybia nuda</name>
    <dbReference type="NCBI Taxonomy" id="64659"/>
    <lineage>
        <taxon>Eukaryota</taxon>
        <taxon>Fungi</taxon>
        <taxon>Dikarya</taxon>
        <taxon>Basidiomycota</taxon>
        <taxon>Agaricomycotina</taxon>
        <taxon>Agaricomycetes</taxon>
        <taxon>Agaricomycetidae</taxon>
        <taxon>Agaricales</taxon>
        <taxon>Tricholomatineae</taxon>
        <taxon>Clitocybaceae</taxon>
        <taxon>Collybia</taxon>
    </lineage>
</organism>
<keyword evidence="2" id="KW-1185">Reference proteome</keyword>
<dbReference type="Proteomes" id="UP000807353">
    <property type="component" value="Unassembled WGS sequence"/>
</dbReference>
<dbReference type="AlphaFoldDB" id="A0A9P6CGF2"/>
<sequence length="410" mass="45793">MNVNSTVQQQVLPSCRELIAEIDKLREKGVYEPQAPPAFLLPLKWGSPRPPFRGISNVKDQDDHDTTYVRMSTATPHSPPEPRVFLSRTESYSDALNASDTSVLKIPTNAPLDPSDARVETSENDTPCLVLSKASSDWYNDGQSSIPSPLSSLSLNLDNLKELDLEDQNTKCGSGEACLQVTHEALLKQYSFCSFNYFGSYALSRLYSRKYTRWASALPSTVKRVYTAALHDPNLGKYHFCLEIPKPAIEFSMSYACVKTRGVAVADILKFDGQCIKDSRTPVTSKLTKKNPQQTSINLVIEWKGYPREVVKIPIRCACGYEITKGQIALEIAHAHNDYFATNRCEDAYRASVGITTSIENLRLMSLHSPDKGTTWRAQHAVVGNLVYKPVGFWTQDGEWRSGVIETQRT</sequence>
<protein>
    <submittedName>
        <fullName evidence="1">Uncharacterized protein</fullName>
    </submittedName>
</protein>
<accession>A0A9P6CGF2</accession>
<comment type="caution">
    <text evidence="1">The sequence shown here is derived from an EMBL/GenBank/DDBJ whole genome shotgun (WGS) entry which is preliminary data.</text>
</comment>
<dbReference type="EMBL" id="MU150288">
    <property type="protein sequence ID" value="KAF9461185.1"/>
    <property type="molecule type" value="Genomic_DNA"/>
</dbReference>